<reference evidence="10 11" key="1">
    <citation type="journal article" date="2009" name="Stand. Genomic Sci.">
        <title>Complete genome sequence of Jonesia denitrificans type strain (Prevot 55134).</title>
        <authorList>
            <person name="Pukall R."/>
            <person name="Gehrich-Schroter G."/>
            <person name="Lapidus A."/>
            <person name="Nolan M."/>
            <person name="Glavina Del Rio T."/>
            <person name="Lucas S."/>
            <person name="Chen F."/>
            <person name="Tice H."/>
            <person name="Pitluck S."/>
            <person name="Cheng J.F."/>
            <person name="Copeland A."/>
            <person name="Saunders E."/>
            <person name="Brettin T."/>
            <person name="Detter J.C."/>
            <person name="Bruce D."/>
            <person name="Goodwin L."/>
            <person name="Pati A."/>
            <person name="Ivanova N."/>
            <person name="Mavromatis K."/>
            <person name="Ovchinnikova G."/>
            <person name="Chen A."/>
            <person name="Palaniappan K."/>
            <person name="Land M."/>
            <person name="Hauser L."/>
            <person name="Chang Y.J."/>
            <person name="Jeffries C.D."/>
            <person name="Chain P."/>
            <person name="Goker M."/>
            <person name="Bristow J."/>
            <person name="Eisen J.A."/>
            <person name="Markowitz V."/>
            <person name="Hugenholtz P."/>
            <person name="Kyrpides N.C."/>
            <person name="Klenk H.P."/>
            <person name="Han C."/>
        </authorList>
    </citation>
    <scope>NUCLEOTIDE SEQUENCE [LARGE SCALE GENOMIC DNA]</scope>
    <source>
        <strain evidence="11">ATCC 14870 / DSM 20603 / BCRC 15368 / CIP 55.134 / JCM 11481 / NBRC 15587 / NCTC 10816 / Prevot 55134</strain>
    </source>
</reference>
<dbReference type="PANTHER" id="PTHR23402">
    <property type="entry name" value="PROTEASE FAMILY C15 PYROGLUTAMYL-PEPTIDASE I-RELATED"/>
    <property type="match status" value="1"/>
</dbReference>
<keyword evidence="7 10" id="KW-0378">Hydrolase</keyword>
<evidence type="ECO:0000256" key="9">
    <source>
        <dbReference type="PROSITE-ProRule" id="PRU10076"/>
    </source>
</evidence>
<comment type="function">
    <text evidence="2">Removes 5-oxoproline from various penultimate amino acid residues except L-proline.</text>
</comment>
<dbReference type="HOGENOM" id="CLU_043960_4_2_11"/>
<dbReference type="PROSITE" id="PS01333">
    <property type="entry name" value="PYRASE_GLU"/>
    <property type="match status" value="1"/>
</dbReference>
<evidence type="ECO:0000256" key="4">
    <source>
        <dbReference type="ARBA" id="ARBA00006641"/>
    </source>
</evidence>
<feature type="active site" evidence="9">
    <location>
        <position position="79"/>
    </location>
</feature>
<comment type="subcellular location">
    <subcellularLocation>
        <location evidence="3">Cytoplasm</location>
    </subcellularLocation>
</comment>
<dbReference type="GO" id="GO:0005829">
    <property type="term" value="C:cytosol"/>
    <property type="evidence" value="ECO:0007669"/>
    <property type="project" value="InterPro"/>
</dbReference>
<dbReference type="Proteomes" id="UP000000628">
    <property type="component" value="Chromosome"/>
</dbReference>
<keyword evidence="5" id="KW-0963">Cytoplasm</keyword>
<dbReference type="AlphaFoldDB" id="C7R429"/>
<comment type="catalytic activity">
    <reaction evidence="1 9">
        <text>Release of an N-terminal pyroglutamyl group from a polypeptide, the second amino acid generally not being Pro.</text>
        <dbReference type="EC" id="3.4.19.3"/>
    </reaction>
</comment>
<dbReference type="InterPro" id="IPR033693">
    <property type="entry name" value="PGPEP1_Glu_AS"/>
</dbReference>
<dbReference type="PIRSF" id="PIRSF015592">
    <property type="entry name" value="Prld-crbxl_pptds"/>
    <property type="match status" value="1"/>
</dbReference>
<sequence length="208" mass="22685">MILMTSFEPFDGDTYNPSMDVVAFAEQELITRGHHVVSTVLPCAFDPAQHRVWELMERWKPALTVNVGVAAGRPNLTIERVAINLIDARIPDNHGNQPVDKPVVVDGPAAYFTRFPIKRAISALQAQGHTAEVSYSAGTYVCNHVMYSAAHALTRVNTNARSVFVHVPMPDADSRGERCARDGSALVTLAETGLTHTTDIPHSAGTLW</sequence>
<dbReference type="GO" id="GO:0016920">
    <property type="term" value="F:pyroglutamyl-peptidase activity"/>
    <property type="evidence" value="ECO:0007669"/>
    <property type="project" value="UniProtKB-EC"/>
</dbReference>
<evidence type="ECO:0000313" key="11">
    <source>
        <dbReference type="Proteomes" id="UP000000628"/>
    </source>
</evidence>
<dbReference type="eggNOG" id="COG2039">
    <property type="taxonomic scope" value="Bacteria"/>
</dbReference>
<comment type="similarity">
    <text evidence="4">Belongs to the peptidase C15 family.</text>
</comment>
<evidence type="ECO:0000256" key="2">
    <source>
        <dbReference type="ARBA" id="ARBA00002280"/>
    </source>
</evidence>
<dbReference type="CDD" id="cd00501">
    <property type="entry name" value="Peptidase_C15"/>
    <property type="match status" value="1"/>
</dbReference>
<dbReference type="NCBIfam" id="NF009676">
    <property type="entry name" value="PRK13197.1"/>
    <property type="match status" value="1"/>
</dbReference>
<evidence type="ECO:0000256" key="7">
    <source>
        <dbReference type="ARBA" id="ARBA00022801"/>
    </source>
</evidence>
<dbReference type="EMBL" id="CP001706">
    <property type="protein sequence ID" value="ACV08886.1"/>
    <property type="molecule type" value="Genomic_DNA"/>
</dbReference>
<accession>C7R429</accession>
<dbReference type="KEGG" id="jde:Jden_1230"/>
<evidence type="ECO:0000313" key="10">
    <source>
        <dbReference type="EMBL" id="ACV08886.1"/>
    </source>
</evidence>
<name>C7R429_JONDD</name>
<dbReference type="STRING" id="471856.Jden_1230"/>
<evidence type="ECO:0000256" key="1">
    <source>
        <dbReference type="ARBA" id="ARBA00001770"/>
    </source>
</evidence>
<keyword evidence="11" id="KW-1185">Reference proteome</keyword>
<dbReference type="SUPFAM" id="SSF53182">
    <property type="entry name" value="Pyrrolidone carboxyl peptidase (pyroglutamate aminopeptidase)"/>
    <property type="match status" value="1"/>
</dbReference>
<dbReference type="InterPro" id="IPR000816">
    <property type="entry name" value="Peptidase_C15"/>
</dbReference>
<dbReference type="OrthoDB" id="9779738at2"/>
<gene>
    <name evidence="10" type="ordered locus">Jden_1230</name>
</gene>
<dbReference type="PANTHER" id="PTHR23402:SF1">
    <property type="entry name" value="PYROGLUTAMYL-PEPTIDASE I"/>
    <property type="match status" value="1"/>
</dbReference>
<evidence type="ECO:0000256" key="5">
    <source>
        <dbReference type="ARBA" id="ARBA00022490"/>
    </source>
</evidence>
<proteinExistence type="inferred from homology"/>
<keyword evidence="6" id="KW-0645">Protease</keyword>
<protein>
    <recommendedName>
        <fullName evidence="9">Pyroglutamyl-peptidase I</fullName>
        <ecNumber evidence="9">3.4.19.3</ecNumber>
    </recommendedName>
</protein>
<dbReference type="Gene3D" id="3.40.630.20">
    <property type="entry name" value="Peptidase C15, pyroglutamyl peptidase I-like"/>
    <property type="match status" value="1"/>
</dbReference>
<dbReference type="GO" id="GO:0006508">
    <property type="term" value="P:proteolysis"/>
    <property type="evidence" value="ECO:0007669"/>
    <property type="project" value="UniProtKB-KW"/>
</dbReference>
<evidence type="ECO:0000256" key="6">
    <source>
        <dbReference type="ARBA" id="ARBA00022670"/>
    </source>
</evidence>
<dbReference type="InterPro" id="IPR036440">
    <property type="entry name" value="Peptidase_C15-like_sf"/>
</dbReference>
<dbReference type="PRINTS" id="PR00706">
    <property type="entry name" value="PYROGLUPTASE"/>
</dbReference>
<dbReference type="Pfam" id="PF01470">
    <property type="entry name" value="Peptidase_C15"/>
    <property type="match status" value="1"/>
</dbReference>
<dbReference type="EC" id="3.4.19.3" evidence="9"/>
<dbReference type="MEROPS" id="C15.001"/>
<keyword evidence="8" id="KW-0788">Thiol protease</keyword>
<evidence type="ECO:0000256" key="3">
    <source>
        <dbReference type="ARBA" id="ARBA00004496"/>
    </source>
</evidence>
<dbReference type="InterPro" id="IPR016125">
    <property type="entry name" value="Peptidase_C15-like"/>
</dbReference>
<evidence type="ECO:0000256" key="8">
    <source>
        <dbReference type="ARBA" id="ARBA00022807"/>
    </source>
</evidence>
<organism evidence="10 11">
    <name type="scientific">Jonesia denitrificans (strain ATCC 14870 / DSM 20603 / BCRC 15368 / CIP 55.134 / JCM 11481 / NBRC 15587 / NCTC 10816 / Prevot 55134)</name>
    <name type="common">Listeria denitrificans</name>
    <dbReference type="NCBI Taxonomy" id="471856"/>
    <lineage>
        <taxon>Bacteria</taxon>
        <taxon>Bacillati</taxon>
        <taxon>Actinomycetota</taxon>
        <taxon>Actinomycetes</taxon>
        <taxon>Micrococcales</taxon>
        <taxon>Jonesiaceae</taxon>
        <taxon>Jonesia</taxon>
    </lineage>
</organism>